<keyword evidence="3" id="KW-0862">Zinc</keyword>
<evidence type="ECO:0000313" key="10">
    <source>
        <dbReference type="RefSeq" id="XP_034237612.1"/>
    </source>
</evidence>
<dbReference type="FunCoup" id="A0A6P8YU52">
    <property type="interactions" value="762"/>
</dbReference>
<dbReference type="GeneID" id="117643068"/>
<evidence type="ECO:0000259" key="7">
    <source>
        <dbReference type="PROSITE" id="PS50089"/>
    </source>
</evidence>
<dbReference type="GO" id="GO:0000209">
    <property type="term" value="P:protein polyubiquitination"/>
    <property type="evidence" value="ECO:0007669"/>
    <property type="project" value="TreeGrafter"/>
</dbReference>
<evidence type="ECO:0000256" key="4">
    <source>
        <dbReference type="PROSITE-ProRule" id="PRU00175"/>
    </source>
</evidence>
<feature type="region of interest" description="Disordered" evidence="6">
    <location>
        <begin position="118"/>
        <end position="137"/>
    </location>
</feature>
<dbReference type="PROSITE" id="PS50089">
    <property type="entry name" value="ZF_RING_2"/>
    <property type="match status" value="1"/>
</dbReference>
<dbReference type="CDD" id="cd15489">
    <property type="entry name" value="PHD_SF"/>
    <property type="match status" value="1"/>
</dbReference>
<dbReference type="InterPro" id="IPR001841">
    <property type="entry name" value="Znf_RING"/>
</dbReference>
<proteinExistence type="predicted"/>
<evidence type="ECO:0000259" key="8">
    <source>
        <dbReference type="PROSITE" id="PS51194"/>
    </source>
</evidence>
<dbReference type="SUPFAM" id="SSF52540">
    <property type="entry name" value="P-loop containing nucleoside triphosphate hydrolases"/>
    <property type="match status" value="3"/>
</dbReference>
<gene>
    <name evidence="10" type="primary">LOC117643068</name>
</gene>
<reference evidence="10" key="1">
    <citation type="submission" date="2025-08" db="UniProtKB">
        <authorList>
            <consortium name="RefSeq"/>
        </authorList>
    </citation>
    <scope>IDENTIFICATION</scope>
    <source>
        <tissue evidence="10">Total insect</tissue>
    </source>
</reference>
<dbReference type="InterPro" id="IPR014001">
    <property type="entry name" value="Helicase_ATP-bd"/>
</dbReference>
<dbReference type="GO" id="GO:0008270">
    <property type="term" value="F:zinc ion binding"/>
    <property type="evidence" value="ECO:0007669"/>
    <property type="project" value="UniProtKB-KW"/>
</dbReference>
<dbReference type="GO" id="GO:0005634">
    <property type="term" value="C:nucleus"/>
    <property type="evidence" value="ECO:0007669"/>
    <property type="project" value="TreeGrafter"/>
</dbReference>
<dbReference type="SUPFAM" id="SSF57903">
    <property type="entry name" value="FYVE/PHD zinc finger"/>
    <property type="match status" value="1"/>
</dbReference>
<dbReference type="InterPro" id="IPR048695">
    <property type="entry name" value="SHPRH_helical_2nd"/>
</dbReference>
<evidence type="ECO:0000256" key="2">
    <source>
        <dbReference type="ARBA" id="ARBA00022801"/>
    </source>
</evidence>
<dbReference type="Gene3D" id="3.40.50.300">
    <property type="entry name" value="P-loop containing nucleotide triphosphate hydrolases"/>
    <property type="match status" value="1"/>
</dbReference>
<keyword evidence="1 4" id="KW-0863">Zinc-finger</keyword>
<dbReference type="Pfam" id="PF00176">
    <property type="entry name" value="SNF2-rel_dom"/>
    <property type="match status" value="1"/>
</dbReference>
<dbReference type="PANTHER" id="PTHR45865:SF1">
    <property type="entry name" value="E3 UBIQUITIN-PROTEIN LIGASE SHPRH"/>
    <property type="match status" value="1"/>
</dbReference>
<dbReference type="InterPro" id="IPR048686">
    <property type="entry name" value="SHPRH_helical_1st"/>
</dbReference>
<dbReference type="InterPro" id="IPR038718">
    <property type="entry name" value="SNF2-like_sf"/>
</dbReference>
<dbReference type="FunFam" id="3.40.50.10810:FF:000013">
    <property type="entry name" value="E3 ubiquitin-protein ligase SHPRH isoform X2"/>
    <property type="match status" value="1"/>
</dbReference>
<dbReference type="InterPro" id="IPR000330">
    <property type="entry name" value="SNF2_N"/>
</dbReference>
<dbReference type="InterPro" id="IPR027417">
    <property type="entry name" value="P-loop_NTPase"/>
</dbReference>
<feature type="region of interest" description="Disordered" evidence="6">
    <location>
        <begin position="1021"/>
        <end position="1043"/>
    </location>
</feature>
<dbReference type="KEGG" id="tpal:117643068"/>
<dbReference type="InterPro" id="IPR013083">
    <property type="entry name" value="Znf_RING/FYVE/PHD"/>
</dbReference>
<dbReference type="CDD" id="cd18793">
    <property type="entry name" value="SF2_C_SNF"/>
    <property type="match status" value="1"/>
</dbReference>
<dbReference type="InterPro" id="IPR052583">
    <property type="entry name" value="ATP-helicase/E3_Ub-Ligase"/>
</dbReference>
<dbReference type="Pfam" id="PF00271">
    <property type="entry name" value="Helicase_C"/>
    <property type="match status" value="1"/>
</dbReference>
<dbReference type="PROSITE" id="PS51194">
    <property type="entry name" value="HELICASE_CTER"/>
    <property type="match status" value="1"/>
</dbReference>
<feature type="domain" description="Helicase C-terminal" evidence="8">
    <location>
        <begin position="1196"/>
        <end position="1346"/>
    </location>
</feature>
<evidence type="ECO:0000256" key="6">
    <source>
        <dbReference type="SAM" id="MobiDB-lite"/>
    </source>
</evidence>
<dbReference type="GO" id="GO:0061630">
    <property type="term" value="F:ubiquitin protein ligase activity"/>
    <property type="evidence" value="ECO:0007669"/>
    <property type="project" value="TreeGrafter"/>
</dbReference>
<evidence type="ECO:0000256" key="1">
    <source>
        <dbReference type="ARBA" id="ARBA00022771"/>
    </source>
</evidence>
<feature type="compositionally biased region" description="Basic and acidic residues" evidence="6">
    <location>
        <begin position="163"/>
        <end position="172"/>
    </location>
</feature>
<name>A0A6P8YU52_THRPL</name>
<dbReference type="Pfam" id="PF21325">
    <property type="entry name" value="SHPRH_helical-1st"/>
    <property type="match status" value="1"/>
</dbReference>
<dbReference type="RefSeq" id="XP_034237612.1">
    <property type="nucleotide sequence ID" value="XM_034381721.1"/>
</dbReference>
<dbReference type="SMART" id="SM00490">
    <property type="entry name" value="HELICc"/>
    <property type="match status" value="1"/>
</dbReference>
<feature type="region of interest" description="Disordered" evidence="6">
    <location>
        <begin position="145"/>
        <end position="178"/>
    </location>
</feature>
<evidence type="ECO:0000256" key="5">
    <source>
        <dbReference type="SAM" id="Coils"/>
    </source>
</evidence>
<keyword evidence="2" id="KW-0378">Hydrolase</keyword>
<dbReference type="SUPFAM" id="SSF57850">
    <property type="entry name" value="RING/U-box"/>
    <property type="match status" value="1"/>
</dbReference>
<dbReference type="Proteomes" id="UP000515158">
    <property type="component" value="Unplaced"/>
</dbReference>
<organism evidence="10">
    <name type="scientific">Thrips palmi</name>
    <name type="common">Melon thrips</name>
    <dbReference type="NCBI Taxonomy" id="161013"/>
    <lineage>
        <taxon>Eukaryota</taxon>
        <taxon>Metazoa</taxon>
        <taxon>Ecdysozoa</taxon>
        <taxon>Arthropoda</taxon>
        <taxon>Hexapoda</taxon>
        <taxon>Insecta</taxon>
        <taxon>Pterygota</taxon>
        <taxon>Neoptera</taxon>
        <taxon>Paraneoptera</taxon>
        <taxon>Thysanoptera</taxon>
        <taxon>Terebrantia</taxon>
        <taxon>Thripoidea</taxon>
        <taxon>Thripidae</taxon>
        <taxon>Thrips</taxon>
    </lineage>
</organism>
<dbReference type="InParanoid" id="A0A6P8YU52"/>
<dbReference type="InterPro" id="IPR001650">
    <property type="entry name" value="Helicase_C-like"/>
</dbReference>
<keyword evidence="5" id="KW-0175">Coiled coil</keyword>
<protein>
    <submittedName>
        <fullName evidence="10">E3 ubiquitin-protein ligase SHPRH isoform X1</fullName>
    </submittedName>
</protein>
<dbReference type="PANTHER" id="PTHR45865">
    <property type="entry name" value="E3 UBIQUITIN-PROTEIN LIGASE SHPRH FAMILY MEMBER"/>
    <property type="match status" value="1"/>
</dbReference>
<keyword evidence="9" id="KW-1185">Reference proteome</keyword>
<feature type="compositionally biased region" description="Basic residues" evidence="6">
    <location>
        <begin position="148"/>
        <end position="162"/>
    </location>
</feature>
<evidence type="ECO:0000313" key="9">
    <source>
        <dbReference type="Proteomes" id="UP000515158"/>
    </source>
</evidence>
<sequence length="1373" mass="156114">MEQRLQNDELFKIVKNFHEKEICQGAFHQHPALLPKLRPYQEQAVQWMLSREEKTIEEDLDFIETDVIPSSSTDDVRTLPIVRIPTGGILSDEMGLGKTVEVLACVLHNPRIDVVLPQDNSNLDSKMEGESDSDEETLAMRCRQSAATRKKNREMRAKKRAQKRGESVDFKEPSSSIGKSENVVMPETLDDVKVSEPSPDTFLDVKVVTSTTLAKKVSFAEEALKEEAEIKTEECEIMVTDDNDAPLKKNSNNKKLDSGLPKKRTKAIKRSATDIKESCKRPKSASRQLAQLWYESKLSEVHKNPIRAAYEALAESSSGHSALDVQCICTENQESQLTVTKCEDCSRLMHKECIGATKWIGSQPVYCPQCWLKKTPVKSRATLIVSPTSISGQWLQEVKKHISVKENFKVLVYKGVKTDGFLQPYFYADYDLILTTYDVLRRELVLSEVHKGRSLRFEKRYFTPTCPLLCVDFWRICLDEAQMVEGTASKAAEMVSRLSAVHRWAVTGTPIQKSLHDLYGLILFLCVEPYSDHASWTQKLYNPYCTGIKYPLYTLLAHIMWRSSKVDVLDQIKIPPQSELLWWLNFTPVEEHFYLRTHQECSNDFLERLSKFHSLSETLHSFPISTVNHVLGPLLKLRQACSHPQAVRGNVIANQKNTMTMTELLESLIKKTTIEAQDALRKHIASLNGMAGLHIICNEYVSAAEKYREVLRITEEYKERFKVDTLQKIHTLNNLAEVIENHREIIPPTLRDDKLREEAKQLEENYMSKAQLAVTSVEESLVGLSEAVVNLENQISNEDGDWWIDLCQFLDRDEILSKVYDALVNHRKSIHDVSSTSIIKKVATIPGLQLIISQWLEGIEKNQKKVKKSLKALKAADNEVLVNAAVDCHLRISNLKSKSQKALCELCVCENYIKKFEVNLFDIKVKKNENIMVGDVYLLGQGKEGSWKPSEQETVLKTLLSLGRHRKADKDWLKSGSLFLKLMEALRKEFKSIRLLWSRVNERTQAQDELNMCNLRLRLRYPDEPMPNSPTKVNKRKKQESKNLSSNIDTKMETLHVIEPHQVEGMTHQNNLEAISAFSELRKKSGTVAYLENLRSKGNDPKSSPEVCPVCQATLENKWVVLSCGHCYCMDCFPELMKKTQVPCAICREVTNISELSFVNLGSEEECVGSSSNLEIPPVLGSYSTKVEGVVKRLFYLKAADPLVKVLIFSTWDRVLDVLQEALNCNSIKNLRLKSGAGYEQTLQRFKDMEEENPVTALLLLLKLGSKGLNLTEATHVMLVEPLLNPADELQAIGRIHRIGQTRQTYVHRFLIRETIEDRMFSAVQATGKEQWSGKQVTLQQLKDLFSSQTSNLPAQELRQESNASIEEVTIDG</sequence>
<dbReference type="InterPro" id="IPR011011">
    <property type="entry name" value="Znf_FYVE_PHD"/>
</dbReference>
<keyword evidence="1 4" id="KW-0479">Metal-binding</keyword>
<feature type="domain" description="RING-type" evidence="7">
    <location>
        <begin position="1108"/>
        <end position="1148"/>
    </location>
</feature>
<accession>A0A6P8YU52</accession>
<dbReference type="GO" id="GO:0005524">
    <property type="term" value="F:ATP binding"/>
    <property type="evidence" value="ECO:0007669"/>
    <property type="project" value="InterPro"/>
</dbReference>
<dbReference type="GO" id="GO:0016787">
    <property type="term" value="F:hydrolase activity"/>
    <property type="evidence" value="ECO:0007669"/>
    <property type="project" value="UniProtKB-KW"/>
</dbReference>
<dbReference type="InterPro" id="IPR049730">
    <property type="entry name" value="SNF2/RAD54-like_C"/>
</dbReference>
<dbReference type="Pfam" id="PF21324">
    <property type="entry name" value="SHPRH_helical-2nd"/>
    <property type="match status" value="1"/>
</dbReference>
<dbReference type="OrthoDB" id="423559at2759"/>
<dbReference type="Gene3D" id="3.40.50.10810">
    <property type="entry name" value="Tandem AAA-ATPase domain"/>
    <property type="match status" value="2"/>
</dbReference>
<dbReference type="CDD" id="cd18070">
    <property type="entry name" value="DEXQc_SHPRH"/>
    <property type="match status" value="1"/>
</dbReference>
<feature type="coiled-coil region" evidence="5">
    <location>
        <begin position="752"/>
        <end position="794"/>
    </location>
</feature>
<dbReference type="Gene3D" id="3.30.40.10">
    <property type="entry name" value="Zinc/RING finger domain, C3HC4 (zinc finger)"/>
    <property type="match status" value="1"/>
</dbReference>
<dbReference type="SMART" id="SM00184">
    <property type="entry name" value="RING"/>
    <property type="match status" value="2"/>
</dbReference>
<feature type="region of interest" description="Disordered" evidence="6">
    <location>
        <begin position="243"/>
        <end position="267"/>
    </location>
</feature>
<evidence type="ECO:0000256" key="3">
    <source>
        <dbReference type="ARBA" id="ARBA00022833"/>
    </source>
</evidence>
<dbReference type="GO" id="GO:0006974">
    <property type="term" value="P:DNA damage response"/>
    <property type="evidence" value="ECO:0007669"/>
    <property type="project" value="TreeGrafter"/>
</dbReference>
<dbReference type="SMART" id="SM00487">
    <property type="entry name" value="DEXDc"/>
    <property type="match status" value="1"/>
</dbReference>